<dbReference type="Pfam" id="PF13450">
    <property type="entry name" value="NAD_binding_8"/>
    <property type="match status" value="1"/>
</dbReference>
<dbReference type="PANTHER" id="PTHR46720:SF3">
    <property type="entry name" value="FAD-BINDING DOMAIN-CONTAINING PROTEIN-RELATED"/>
    <property type="match status" value="1"/>
</dbReference>
<keyword evidence="2" id="KW-0274">FAD</keyword>
<keyword evidence="4" id="KW-1133">Transmembrane helix</keyword>
<reference evidence="6 7" key="1">
    <citation type="submission" date="2024-02" db="EMBL/GenBank/DDBJ databases">
        <title>De novo assembly and annotation of 12 fungi associated with fruit tree decline syndrome in Ontario, Canada.</title>
        <authorList>
            <person name="Sulman M."/>
            <person name="Ellouze W."/>
            <person name="Ilyukhin E."/>
        </authorList>
    </citation>
    <scope>NUCLEOTIDE SEQUENCE [LARGE SCALE GENOMIC DNA]</scope>
    <source>
        <strain evidence="6 7">M42-189</strain>
    </source>
</reference>
<keyword evidence="4" id="KW-0812">Transmembrane</keyword>
<dbReference type="Gene3D" id="3.50.50.60">
    <property type="entry name" value="FAD/NAD(P)-binding domain"/>
    <property type="match status" value="1"/>
</dbReference>
<dbReference type="InterPro" id="IPR051104">
    <property type="entry name" value="FAD_monoxygenase"/>
</dbReference>
<dbReference type="SUPFAM" id="SSF54373">
    <property type="entry name" value="FAD-linked reductases, C-terminal domain"/>
    <property type="match status" value="1"/>
</dbReference>
<sequence length="433" mass="47796">MATSKPFNIAIVGGGISGLTLAIGLLQHDIPITVYEAAPHFGEIGAGVAFGPNAVLAMKKISPTITAAFDKCKTVNQGPSKANSWFTIRVGDARKADAHGFVKPGIKVGDAWYDVELDTDRGNGGVYRAHFLDELVKAIPDGVAQFGKKLKDLRTADDGSGDVICMFEDGTDARHNAVIGCDGIKATTRRWLLGEGDPAAKAVFSGKYAYRGLIPSEEATKLLGEEVAQNSSFFFGYHGHLLTFPIEQGKTMNVVAFSSCKEWKHDQWVIRTSKEDMNADFAEWGPHVQKIVHAMQKPDIWALFYHLPCDTYYKGRVCLLGDAAHASTPHQGAGAGACIEDSLFMSELLKEVEKKEDIERAFKAFDEVRRPRTQKIVKTSEEAGRLYEFELLGDDLDKIQQNQTKRQRWIWDYDVDEELARAKSIYRSSSAQA</sequence>
<dbReference type="SUPFAM" id="SSF51905">
    <property type="entry name" value="FAD/NAD(P)-binding domain"/>
    <property type="match status" value="1"/>
</dbReference>
<dbReference type="InterPro" id="IPR036188">
    <property type="entry name" value="FAD/NAD-bd_sf"/>
</dbReference>
<evidence type="ECO:0000313" key="7">
    <source>
        <dbReference type="Proteomes" id="UP001521785"/>
    </source>
</evidence>
<dbReference type="Pfam" id="PF01494">
    <property type="entry name" value="FAD_binding_3"/>
    <property type="match status" value="1"/>
</dbReference>
<accession>A0ABR3RFN9</accession>
<organism evidence="6 7">
    <name type="scientific">Paraconiothyrium brasiliense</name>
    <dbReference type="NCBI Taxonomy" id="300254"/>
    <lineage>
        <taxon>Eukaryota</taxon>
        <taxon>Fungi</taxon>
        <taxon>Dikarya</taxon>
        <taxon>Ascomycota</taxon>
        <taxon>Pezizomycotina</taxon>
        <taxon>Dothideomycetes</taxon>
        <taxon>Pleosporomycetidae</taxon>
        <taxon>Pleosporales</taxon>
        <taxon>Massarineae</taxon>
        <taxon>Didymosphaeriaceae</taxon>
        <taxon>Paraconiothyrium</taxon>
    </lineage>
</organism>
<keyword evidence="1" id="KW-0285">Flavoprotein</keyword>
<keyword evidence="4" id="KW-0472">Membrane</keyword>
<evidence type="ECO:0000259" key="5">
    <source>
        <dbReference type="Pfam" id="PF01494"/>
    </source>
</evidence>
<gene>
    <name evidence="6" type="ORF">SLS60_006100</name>
</gene>
<proteinExistence type="predicted"/>
<dbReference type="PANTHER" id="PTHR46720">
    <property type="entry name" value="HYDROXYLASE, PUTATIVE (AFU_ORTHOLOGUE AFUA_3G01460)-RELATED"/>
    <property type="match status" value="1"/>
</dbReference>
<dbReference type="InterPro" id="IPR002938">
    <property type="entry name" value="FAD-bd"/>
</dbReference>
<dbReference type="Proteomes" id="UP001521785">
    <property type="component" value="Unassembled WGS sequence"/>
</dbReference>
<dbReference type="EMBL" id="JAKJXO020000007">
    <property type="protein sequence ID" value="KAL1602682.1"/>
    <property type="molecule type" value="Genomic_DNA"/>
</dbReference>
<evidence type="ECO:0000256" key="1">
    <source>
        <dbReference type="ARBA" id="ARBA00022630"/>
    </source>
</evidence>
<keyword evidence="3" id="KW-0560">Oxidoreductase</keyword>
<protein>
    <recommendedName>
        <fullName evidence="5">FAD-binding domain-containing protein</fullName>
    </recommendedName>
</protein>
<feature type="transmembrane region" description="Helical" evidence="4">
    <location>
        <begin position="7"/>
        <end position="26"/>
    </location>
</feature>
<evidence type="ECO:0000256" key="2">
    <source>
        <dbReference type="ARBA" id="ARBA00022827"/>
    </source>
</evidence>
<keyword evidence="7" id="KW-1185">Reference proteome</keyword>
<feature type="domain" description="FAD-binding" evidence="5">
    <location>
        <begin position="178"/>
        <end position="379"/>
    </location>
</feature>
<evidence type="ECO:0000256" key="4">
    <source>
        <dbReference type="SAM" id="Phobius"/>
    </source>
</evidence>
<dbReference type="PRINTS" id="PR00420">
    <property type="entry name" value="RNGMNOXGNASE"/>
</dbReference>
<comment type="caution">
    <text evidence="6">The sequence shown here is derived from an EMBL/GenBank/DDBJ whole genome shotgun (WGS) entry which is preliminary data.</text>
</comment>
<evidence type="ECO:0000313" key="6">
    <source>
        <dbReference type="EMBL" id="KAL1602682.1"/>
    </source>
</evidence>
<evidence type="ECO:0000256" key="3">
    <source>
        <dbReference type="ARBA" id="ARBA00023002"/>
    </source>
</evidence>
<name>A0ABR3RFN9_9PLEO</name>